<evidence type="ECO:0000313" key="1">
    <source>
        <dbReference type="EMBL" id="MBD2775792.1"/>
    </source>
</evidence>
<sequence>MTQILNSIQIIPHQWATLFDILHNWAKRKPKGYSSSRMLLTQVFKGTLLYGYSQRDEYSQGNT</sequence>
<dbReference type="AlphaFoldDB" id="A0A8J6XSJ3"/>
<reference evidence="1" key="1">
    <citation type="submission" date="2020-09" db="EMBL/GenBank/DDBJ databases">
        <title>Iningainema tapete sp. nov. (Scytonemataceae, Cyanobacteria) from greenhouses in central Florida (USA) produces two types of nodularin with biosynthetic potential for microcystin-LR and anabaenopeptins.</title>
        <authorList>
            <person name="Berthold D.E."/>
            <person name="Lefler F.W."/>
            <person name="Huang I.-S."/>
            <person name="Abdulla H."/>
            <person name="Zimba P.V."/>
            <person name="Laughinghouse H.D. IV."/>
        </authorList>
    </citation>
    <scope>NUCLEOTIDE SEQUENCE</scope>
    <source>
        <strain evidence="1">BLCCT55</strain>
    </source>
</reference>
<dbReference type="EMBL" id="JACXAE010000085">
    <property type="protein sequence ID" value="MBD2775792.1"/>
    <property type="molecule type" value="Genomic_DNA"/>
</dbReference>
<keyword evidence="2" id="KW-1185">Reference proteome</keyword>
<evidence type="ECO:0000313" key="2">
    <source>
        <dbReference type="Proteomes" id="UP000629098"/>
    </source>
</evidence>
<name>A0A8J6XSJ3_9CYAN</name>
<dbReference type="Proteomes" id="UP000629098">
    <property type="component" value="Unassembled WGS sequence"/>
</dbReference>
<dbReference type="RefSeq" id="WP_190834699.1">
    <property type="nucleotide sequence ID" value="NZ_CAWPPI010000085.1"/>
</dbReference>
<comment type="caution">
    <text evidence="1">The sequence shown here is derived from an EMBL/GenBank/DDBJ whole genome shotgun (WGS) entry which is preliminary data.</text>
</comment>
<organism evidence="1 2">
    <name type="scientific">Iningainema tapete BLCC-T55</name>
    <dbReference type="NCBI Taxonomy" id="2748662"/>
    <lineage>
        <taxon>Bacteria</taxon>
        <taxon>Bacillati</taxon>
        <taxon>Cyanobacteriota</taxon>
        <taxon>Cyanophyceae</taxon>
        <taxon>Nostocales</taxon>
        <taxon>Scytonemataceae</taxon>
        <taxon>Iningainema tapete</taxon>
    </lineage>
</organism>
<gene>
    <name evidence="1" type="ORF">ICL16_27965</name>
</gene>
<protein>
    <recommendedName>
        <fullName evidence="3">Transposase</fullName>
    </recommendedName>
</protein>
<evidence type="ECO:0008006" key="3">
    <source>
        <dbReference type="Google" id="ProtNLM"/>
    </source>
</evidence>
<accession>A0A8J6XSJ3</accession>
<proteinExistence type="predicted"/>